<feature type="domain" description="Ferric oxidoreductase" evidence="8">
    <location>
        <begin position="134"/>
        <end position="249"/>
    </location>
</feature>
<dbReference type="InterPro" id="IPR051410">
    <property type="entry name" value="Ferric/Cupric_Reductase"/>
</dbReference>
<dbReference type="PANTHER" id="PTHR32361:SF9">
    <property type="entry name" value="FERRIC REDUCTASE TRANSMEMBRANE COMPONENT 3-RELATED"/>
    <property type="match status" value="1"/>
</dbReference>
<dbReference type="PANTHER" id="PTHR32361">
    <property type="entry name" value="FERRIC/CUPRIC REDUCTASE TRANSMEMBRANE COMPONENT"/>
    <property type="match status" value="1"/>
</dbReference>
<proteinExistence type="predicted"/>
<dbReference type="GO" id="GO:0000293">
    <property type="term" value="F:ferric-chelate reductase activity"/>
    <property type="evidence" value="ECO:0007669"/>
    <property type="project" value="TreeGrafter"/>
</dbReference>
<evidence type="ECO:0000256" key="1">
    <source>
        <dbReference type="ARBA" id="ARBA00004141"/>
    </source>
</evidence>
<evidence type="ECO:0000256" key="2">
    <source>
        <dbReference type="ARBA" id="ARBA00022448"/>
    </source>
</evidence>
<comment type="caution">
    <text evidence="9">The sequence shown here is derived from an EMBL/GenBank/DDBJ whole genome shotgun (WGS) entry which is preliminary data.</text>
</comment>
<dbReference type="Proteomes" id="UP000287144">
    <property type="component" value="Unassembled WGS sequence"/>
</dbReference>
<evidence type="ECO:0000313" key="9">
    <source>
        <dbReference type="EMBL" id="RSL98452.1"/>
    </source>
</evidence>
<dbReference type="GO" id="GO:0006826">
    <property type="term" value="P:iron ion transport"/>
    <property type="evidence" value="ECO:0007669"/>
    <property type="project" value="TreeGrafter"/>
</dbReference>
<keyword evidence="3 7" id="KW-0812">Transmembrane</keyword>
<reference evidence="9 10" key="1">
    <citation type="submission" date="2017-06" db="EMBL/GenBank/DDBJ databases">
        <title>Comparative genomic analysis of Ambrosia Fusariam Clade fungi.</title>
        <authorList>
            <person name="Stajich J.E."/>
            <person name="Carrillo J."/>
            <person name="Kijimoto T."/>
            <person name="Eskalen A."/>
            <person name="O'Donnell K."/>
            <person name="Kasson M."/>
        </authorList>
    </citation>
    <scope>NUCLEOTIDE SEQUENCE [LARGE SCALE GENOMIC DNA]</scope>
    <source>
        <strain evidence="9 10">NRRL62579</strain>
    </source>
</reference>
<keyword evidence="6 7" id="KW-0472">Membrane</keyword>
<feature type="transmembrane region" description="Helical" evidence="7">
    <location>
        <begin position="105"/>
        <end position="124"/>
    </location>
</feature>
<feature type="transmembrane region" description="Helical" evidence="7">
    <location>
        <begin position="173"/>
        <end position="191"/>
    </location>
</feature>
<dbReference type="GO" id="GO:0006879">
    <property type="term" value="P:intracellular iron ion homeostasis"/>
    <property type="evidence" value="ECO:0007669"/>
    <property type="project" value="TreeGrafter"/>
</dbReference>
<dbReference type="GO" id="GO:0005886">
    <property type="term" value="C:plasma membrane"/>
    <property type="evidence" value="ECO:0007669"/>
    <property type="project" value="TreeGrafter"/>
</dbReference>
<evidence type="ECO:0000256" key="3">
    <source>
        <dbReference type="ARBA" id="ARBA00022692"/>
    </source>
</evidence>
<evidence type="ECO:0000256" key="6">
    <source>
        <dbReference type="ARBA" id="ARBA00023136"/>
    </source>
</evidence>
<gene>
    <name evidence="9" type="ORF">CEP52_010328</name>
</gene>
<dbReference type="EMBL" id="NKCK01000115">
    <property type="protein sequence ID" value="RSL98452.1"/>
    <property type="molecule type" value="Genomic_DNA"/>
</dbReference>
<accession>A0A428T8X4</accession>
<organism evidence="9 10">
    <name type="scientific">Fusarium oligoseptatum</name>
    <dbReference type="NCBI Taxonomy" id="2604345"/>
    <lineage>
        <taxon>Eukaryota</taxon>
        <taxon>Fungi</taxon>
        <taxon>Dikarya</taxon>
        <taxon>Ascomycota</taxon>
        <taxon>Pezizomycotina</taxon>
        <taxon>Sordariomycetes</taxon>
        <taxon>Hypocreomycetidae</taxon>
        <taxon>Hypocreales</taxon>
        <taxon>Nectriaceae</taxon>
        <taxon>Fusarium</taxon>
        <taxon>Fusarium solani species complex</taxon>
    </lineage>
</organism>
<comment type="subcellular location">
    <subcellularLocation>
        <location evidence="1">Membrane</location>
        <topology evidence="1">Multi-pass membrane protein</topology>
    </subcellularLocation>
</comment>
<protein>
    <recommendedName>
        <fullName evidence="8">Ferric oxidoreductase domain-containing protein</fullName>
    </recommendedName>
</protein>
<evidence type="ECO:0000256" key="5">
    <source>
        <dbReference type="ARBA" id="ARBA00023065"/>
    </source>
</evidence>
<dbReference type="Pfam" id="PF01794">
    <property type="entry name" value="Ferric_reduct"/>
    <property type="match status" value="1"/>
</dbReference>
<keyword evidence="4 7" id="KW-1133">Transmembrane helix</keyword>
<dbReference type="STRING" id="1325735.A0A428T8X4"/>
<sequence length="268" mass="31246">MGWPYEFITLTDEEKHQRRIALEYYAYVAFLSAFVPCLISILVQLITRVRRARRGQYSEVPGSPGVKANQQRWITRMIGKWSAAQWWLGEDVYLLGSRWGQRDEWVFGVAWTLWMLILCVRGTGKDYLHLTKRFGIIATSQMPIQYLLALKALNPFAFILRSSHEHLNRYHRVLGRIIYFLLILHAIFYNIFFFESGIWVKRFFAPVVFAGVVGFAAFHALTGTAMARVREYSYRIFFVTHLVAAFFYPALNLLPCALCPVLCFFGCW</sequence>
<dbReference type="AlphaFoldDB" id="A0A428T8X4"/>
<evidence type="ECO:0000259" key="8">
    <source>
        <dbReference type="Pfam" id="PF01794"/>
    </source>
</evidence>
<dbReference type="GO" id="GO:0015677">
    <property type="term" value="P:copper ion import"/>
    <property type="evidence" value="ECO:0007669"/>
    <property type="project" value="TreeGrafter"/>
</dbReference>
<keyword evidence="10" id="KW-1185">Reference proteome</keyword>
<evidence type="ECO:0000313" key="10">
    <source>
        <dbReference type="Proteomes" id="UP000287144"/>
    </source>
</evidence>
<dbReference type="InterPro" id="IPR013130">
    <property type="entry name" value="Fe3_Rdtase_TM_dom"/>
</dbReference>
<evidence type="ECO:0000256" key="7">
    <source>
        <dbReference type="SAM" id="Phobius"/>
    </source>
</evidence>
<feature type="transmembrane region" description="Helical" evidence="7">
    <location>
        <begin position="203"/>
        <end position="222"/>
    </location>
</feature>
<feature type="transmembrane region" description="Helical" evidence="7">
    <location>
        <begin position="24"/>
        <end position="46"/>
    </location>
</feature>
<keyword evidence="5" id="KW-0406">Ion transport</keyword>
<keyword evidence="2" id="KW-0813">Transport</keyword>
<name>A0A428T8X4_9HYPO</name>
<evidence type="ECO:0000256" key="4">
    <source>
        <dbReference type="ARBA" id="ARBA00022989"/>
    </source>
</evidence>